<dbReference type="GO" id="GO:1990165">
    <property type="term" value="F:single-strand break-containing DNA binding"/>
    <property type="evidence" value="ECO:0007669"/>
    <property type="project" value="TreeGrafter"/>
</dbReference>
<feature type="domain" description="C2H2-type" evidence="3">
    <location>
        <begin position="156"/>
        <end position="177"/>
    </location>
</feature>
<dbReference type="InterPro" id="IPR019808">
    <property type="entry name" value="Histidine_triad_CS"/>
</dbReference>
<dbReference type="OrthoDB" id="3512845at2759"/>
<evidence type="ECO:0000313" key="4">
    <source>
        <dbReference type="EMBL" id="OQR94866.1"/>
    </source>
</evidence>
<dbReference type="GO" id="GO:0000012">
    <property type="term" value="P:single strand break repair"/>
    <property type="evidence" value="ECO:0007669"/>
    <property type="project" value="TreeGrafter"/>
</dbReference>
<dbReference type="Proteomes" id="UP000243579">
    <property type="component" value="Unassembled WGS sequence"/>
</dbReference>
<dbReference type="EMBL" id="JNBR01000349">
    <property type="protein sequence ID" value="OQR94866.1"/>
    <property type="molecule type" value="Genomic_DNA"/>
</dbReference>
<dbReference type="InterPro" id="IPR036265">
    <property type="entry name" value="HIT-like_sf"/>
</dbReference>
<proteinExistence type="predicted"/>
<dbReference type="Gene3D" id="3.30.428.10">
    <property type="entry name" value="HIT-like"/>
    <property type="match status" value="1"/>
</dbReference>
<dbReference type="Pfam" id="PF16278">
    <property type="entry name" value="zf-C2HE"/>
    <property type="match status" value="1"/>
</dbReference>
<dbReference type="GO" id="GO:0005634">
    <property type="term" value="C:nucleus"/>
    <property type="evidence" value="ECO:0007669"/>
    <property type="project" value="TreeGrafter"/>
</dbReference>
<dbReference type="STRING" id="1202772.A0A1V9ZA29"/>
<dbReference type="PANTHER" id="PTHR12486:SF4">
    <property type="entry name" value="APRATAXIN"/>
    <property type="match status" value="1"/>
</dbReference>
<dbReference type="PANTHER" id="PTHR12486">
    <property type="entry name" value="APRATAXIN-RELATED"/>
    <property type="match status" value="1"/>
</dbReference>
<reference evidence="4 5" key="1">
    <citation type="journal article" date="2014" name="Genome Biol. Evol.">
        <title>The secreted proteins of Achlya hypogyna and Thraustotheca clavata identify the ancestral oomycete secretome and reveal gene acquisitions by horizontal gene transfer.</title>
        <authorList>
            <person name="Misner I."/>
            <person name="Blouin N."/>
            <person name="Leonard G."/>
            <person name="Richards T.A."/>
            <person name="Lane C.E."/>
        </authorList>
    </citation>
    <scope>NUCLEOTIDE SEQUENCE [LARGE SCALE GENOMIC DNA]</scope>
    <source>
        <strain evidence="4 5">ATCC 48635</strain>
    </source>
</reference>
<dbReference type="GO" id="GO:0003725">
    <property type="term" value="F:double-stranded RNA binding"/>
    <property type="evidence" value="ECO:0007669"/>
    <property type="project" value="TreeGrafter"/>
</dbReference>
<evidence type="ECO:0000256" key="2">
    <source>
        <dbReference type="SAM" id="MobiDB-lite"/>
    </source>
</evidence>
<protein>
    <submittedName>
        <fullName evidence="4">Histidine triad family protein</fullName>
    </submittedName>
</protein>
<accession>A0A1V9ZA29</accession>
<evidence type="ECO:0000313" key="5">
    <source>
        <dbReference type="Proteomes" id="UP000243579"/>
    </source>
</evidence>
<dbReference type="PROSITE" id="PS00028">
    <property type="entry name" value="ZINC_FINGER_C2H2_1"/>
    <property type="match status" value="1"/>
</dbReference>
<keyword evidence="1" id="KW-0378">Hydrolase</keyword>
<comment type="caution">
    <text evidence="4">The sequence shown here is derived from an EMBL/GenBank/DDBJ whole genome shotgun (WGS) entry which is preliminary data.</text>
</comment>
<keyword evidence="5" id="KW-1185">Reference proteome</keyword>
<feature type="compositionally biased region" description="Basic and acidic residues" evidence="2">
    <location>
        <begin position="175"/>
        <end position="184"/>
    </location>
</feature>
<dbReference type="FunFam" id="3.30.428.10:FF:000004">
    <property type="entry name" value="aprataxin isoform X2"/>
    <property type="match status" value="1"/>
</dbReference>
<organism evidence="4 5">
    <name type="scientific">Achlya hypogyna</name>
    <name type="common">Oomycete</name>
    <name type="synonym">Protoachlya hypogyna</name>
    <dbReference type="NCBI Taxonomy" id="1202772"/>
    <lineage>
        <taxon>Eukaryota</taxon>
        <taxon>Sar</taxon>
        <taxon>Stramenopiles</taxon>
        <taxon>Oomycota</taxon>
        <taxon>Saprolegniomycetes</taxon>
        <taxon>Saprolegniales</taxon>
        <taxon>Achlyaceae</taxon>
        <taxon>Achlya</taxon>
    </lineage>
</organism>
<dbReference type="InterPro" id="IPR032566">
    <property type="entry name" value="Znf-C2HE"/>
</dbReference>
<dbReference type="InterPro" id="IPR013087">
    <property type="entry name" value="Znf_C2H2_type"/>
</dbReference>
<evidence type="ECO:0000259" key="3">
    <source>
        <dbReference type="PROSITE" id="PS00028"/>
    </source>
</evidence>
<dbReference type="GO" id="GO:0003697">
    <property type="term" value="F:single-stranded DNA binding"/>
    <property type="evidence" value="ECO:0007669"/>
    <property type="project" value="TreeGrafter"/>
</dbReference>
<sequence length="203" mass="22966">MAHAWKDALLVYLAAPETHNEVVFFDDSVVVVRDKYPKAKLHLLVVPRTPMPFGVASLTKEHVPLLQHMASVVDGLAVAEDVRLGFHAVPSMRQLHLHVISTDLMSPALKKKEHWNSFTTSFFKPLVWVLDSLENADMIHIDEADEAAKLKRPLACHKCHTDFSTLPKLKQHLEKYHPPSDSKRRLTQIPEAPLPKRSKVANN</sequence>
<dbReference type="PROSITE" id="PS00892">
    <property type="entry name" value="HIT_1"/>
    <property type="match status" value="1"/>
</dbReference>
<dbReference type="Pfam" id="PF11969">
    <property type="entry name" value="DcpS_C"/>
    <property type="match status" value="1"/>
</dbReference>
<evidence type="ECO:0000256" key="1">
    <source>
        <dbReference type="ARBA" id="ARBA00022801"/>
    </source>
</evidence>
<dbReference type="GO" id="GO:0030983">
    <property type="term" value="F:mismatched DNA binding"/>
    <property type="evidence" value="ECO:0007669"/>
    <property type="project" value="TreeGrafter"/>
</dbReference>
<dbReference type="AlphaFoldDB" id="A0A1V9ZA29"/>
<gene>
    <name evidence="4" type="ORF">ACHHYP_00892</name>
</gene>
<dbReference type="SUPFAM" id="SSF54197">
    <property type="entry name" value="HIT-like"/>
    <property type="match status" value="1"/>
</dbReference>
<name>A0A1V9ZA29_ACHHY</name>
<dbReference type="GO" id="GO:0033699">
    <property type="term" value="F:DNA 5'-adenosine monophosphate hydrolase activity"/>
    <property type="evidence" value="ECO:0007669"/>
    <property type="project" value="TreeGrafter"/>
</dbReference>
<feature type="region of interest" description="Disordered" evidence="2">
    <location>
        <begin position="175"/>
        <end position="203"/>
    </location>
</feature>